<comment type="caution">
    <text evidence="2">The sequence shown here is derived from an EMBL/GenBank/DDBJ whole genome shotgun (WGS) entry which is preliminary data.</text>
</comment>
<evidence type="ECO:0000256" key="1">
    <source>
        <dbReference type="SAM" id="MobiDB-lite"/>
    </source>
</evidence>
<feature type="compositionally biased region" description="Basic and acidic residues" evidence="1">
    <location>
        <begin position="85"/>
        <end position="103"/>
    </location>
</feature>
<accession>A0AAV7PT27</accession>
<proteinExistence type="predicted"/>
<feature type="region of interest" description="Disordered" evidence="1">
    <location>
        <begin position="68"/>
        <end position="153"/>
    </location>
</feature>
<organism evidence="2 3">
    <name type="scientific">Pleurodeles waltl</name>
    <name type="common">Iberian ribbed newt</name>
    <dbReference type="NCBI Taxonomy" id="8319"/>
    <lineage>
        <taxon>Eukaryota</taxon>
        <taxon>Metazoa</taxon>
        <taxon>Chordata</taxon>
        <taxon>Craniata</taxon>
        <taxon>Vertebrata</taxon>
        <taxon>Euteleostomi</taxon>
        <taxon>Amphibia</taxon>
        <taxon>Batrachia</taxon>
        <taxon>Caudata</taxon>
        <taxon>Salamandroidea</taxon>
        <taxon>Salamandridae</taxon>
        <taxon>Pleurodelinae</taxon>
        <taxon>Pleurodeles</taxon>
    </lineage>
</organism>
<evidence type="ECO:0000313" key="3">
    <source>
        <dbReference type="Proteomes" id="UP001066276"/>
    </source>
</evidence>
<feature type="compositionally biased region" description="Basic and acidic residues" evidence="1">
    <location>
        <begin position="123"/>
        <end position="148"/>
    </location>
</feature>
<evidence type="ECO:0000313" key="2">
    <source>
        <dbReference type="EMBL" id="KAJ1130054.1"/>
    </source>
</evidence>
<keyword evidence="3" id="KW-1185">Reference proteome</keyword>
<dbReference type="AlphaFoldDB" id="A0AAV7PT27"/>
<sequence>MTLGHGRKSNKYRTGTEVRSLRTPRVERSRPRPPAQLCLLKRVLVSWAPGPGPEEEYPGVLRDGRQLKNRRRGIFQASHAAKQRASTEEFGNEKEGGGRDRGRNSQQGQQRQAEVASPGDAEVLARKEELYRERNETRQCRTEDDRGRGSAGACHVLGRTWPEQVQGWSVTKEPCRQGTKEEKEPKNNSKWPSFLTFYV</sequence>
<feature type="compositionally biased region" description="Basic and acidic residues" evidence="1">
    <location>
        <begin position="173"/>
        <end position="187"/>
    </location>
</feature>
<feature type="region of interest" description="Disordered" evidence="1">
    <location>
        <begin position="168"/>
        <end position="192"/>
    </location>
</feature>
<dbReference type="EMBL" id="JANPWB010000011">
    <property type="protein sequence ID" value="KAJ1130054.1"/>
    <property type="molecule type" value="Genomic_DNA"/>
</dbReference>
<name>A0AAV7PT27_PLEWA</name>
<gene>
    <name evidence="2" type="ORF">NDU88_008410</name>
</gene>
<dbReference type="Proteomes" id="UP001066276">
    <property type="component" value="Chromosome 7"/>
</dbReference>
<feature type="compositionally biased region" description="Basic and acidic residues" evidence="1">
    <location>
        <begin position="14"/>
        <end position="30"/>
    </location>
</feature>
<reference evidence="2" key="1">
    <citation type="journal article" date="2022" name="bioRxiv">
        <title>Sequencing and chromosome-scale assembly of the giantPleurodeles waltlgenome.</title>
        <authorList>
            <person name="Brown T."/>
            <person name="Elewa A."/>
            <person name="Iarovenko S."/>
            <person name="Subramanian E."/>
            <person name="Araus A.J."/>
            <person name="Petzold A."/>
            <person name="Susuki M."/>
            <person name="Suzuki K.-i.T."/>
            <person name="Hayashi T."/>
            <person name="Toyoda A."/>
            <person name="Oliveira C."/>
            <person name="Osipova E."/>
            <person name="Leigh N.D."/>
            <person name="Simon A."/>
            <person name="Yun M.H."/>
        </authorList>
    </citation>
    <scope>NUCLEOTIDE SEQUENCE</scope>
    <source>
        <strain evidence="2">20211129_DDA</strain>
        <tissue evidence="2">Liver</tissue>
    </source>
</reference>
<feature type="region of interest" description="Disordered" evidence="1">
    <location>
        <begin position="1"/>
        <end position="35"/>
    </location>
</feature>
<protein>
    <submittedName>
        <fullName evidence="2">Uncharacterized protein</fullName>
    </submittedName>
</protein>
<feature type="compositionally biased region" description="Basic residues" evidence="1">
    <location>
        <begin position="1"/>
        <end position="11"/>
    </location>
</feature>